<organism evidence="1">
    <name type="scientific">Myoviridae sp. ctkfK18</name>
    <dbReference type="NCBI Taxonomy" id="2825165"/>
    <lineage>
        <taxon>Viruses</taxon>
        <taxon>Duplodnaviria</taxon>
        <taxon>Heunggongvirae</taxon>
        <taxon>Uroviricota</taxon>
        <taxon>Caudoviricetes</taxon>
    </lineage>
</organism>
<proteinExistence type="predicted"/>
<accession>A0A8S5VHG9</accession>
<reference evidence="1" key="1">
    <citation type="journal article" date="2021" name="Proc. Natl. Acad. Sci. U.S.A.">
        <title>A Catalog of Tens of Thousands of Viruses from Human Metagenomes Reveals Hidden Associations with Chronic Diseases.</title>
        <authorList>
            <person name="Tisza M.J."/>
            <person name="Buck C.B."/>
        </authorList>
    </citation>
    <scope>NUCLEOTIDE SEQUENCE</scope>
    <source>
        <strain evidence="1">CtkfK18</strain>
    </source>
</reference>
<sequence length="68" mass="7931">MLKGLLVGLGVLIVGAAIYQHKKEKEFDENINNITRQTVDNITREMDRMTQETVQNINQFMQQQIHNM</sequence>
<name>A0A8S5VHG9_9CAUD</name>
<evidence type="ECO:0000313" key="1">
    <source>
        <dbReference type="EMBL" id="DAG06059.1"/>
    </source>
</evidence>
<protein>
    <submittedName>
        <fullName evidence="1">YtxH-like protein</fullName>
    </submittedName>
</protein>
<dbReference type="EMBL" id="BK016265">
    <property type="protein sequence ID" value="DAG06059.1"/>
    <property type="molecule type" value="Genomic_DNA"/>
</dbReference>